<dbReference type="Gene3D" id="3.10.110.10">
    <property type="entry name" value="Ubiquitin Conjugating Enzyme"/>
    <property type="match status" value="1"/>
</dbReference>
<dbReference type="Pfam" id="PF00179">
    <property type="entry name" value="UQ_con"/>
    <property type="match status" value="1"/>
</dbReference>
<comment type="similarity">
    <text evidence="7">Belongs to the ubiquitin-conjugating enzyme family.</text>
</comment>
<dbReference type="AlphaFoldDB" id="A0A6A7G353"/>
<dbReference type="PROSITE" id="PS50127">
    <property type="entry name" value="UBC_2"/>
    <property type="match status" value="1"/>
</dbReference>
<dbReference type="EMBL" id="IACT01006168">
    <property type="protein sequence ID" value="LAC25306.1"/>
    <property type="molecule type" value="mRNA"/>
</dbReference>
<dbReference type="GO" id="GO:0005524">
    <property type="term" value="F:ATP binding"/>
    <property type="evidence" value="ECO:0007669"/>
    <property type="project" value="UniProtKB-UniRule"/>
</dbReference>
<evidence type="ECO:0000256" key="5">
    <source>
        <dbReference type="ARBA" id="ARBA00022840"/>
    </source>
</evidence>
<dbReference type="PROSITE" id="PS00183">
    <property type="entry name" value="UBC_1"/>
    <property type="match status" value="1"/>
</dbReference>
<dbReference type="FunFam" id="3.10.110.10:FF:000005">
    <property type="entry name" value="NEDD8-conjugating enzyme Ubc12"/>
    <property type="match status" value="1"/>
</dbReference>
<dbReference type="SMART" id="SM00212">
    <property type="entry name" value="UBCc"/>
    <property type="match status" value="1"/>
</dbReference>
<keyword evidence="2" id="KW-0808">Transferase</keyword>
<dbReference type="PANTHER" id="PTHR24067">
    <property type="entry name" value="UBIQUITIN-CONJUGATING ENZYME E2"/>
    <property type="match status" value="1"/>
</dbReference>
<keyword evidence="3 7" id="KW-0547">Nucleotide-binding</keyword>
<comment type="pathway">
    <text evidence="1">Protein modification; protein neddylation.</text>
</comment>
<keyword evidence="5 7" id="KW-0067">ATP-binding</keyword>
<dbReference type="InterPro" id="IPR000608">
    <property type="entry name" value="UBC"/>
</dbReference>
<evidence type="ECO:0000256" key="7">
    <source>
        <dbReference type="RuleBase" id="RU362109"/>
    </source>
</evidence>
<evidence type="ECO:0000256" key="6">
    <source>
        <dbReference type="PROSITE-ProRule" id="PRU10133"/>
    </source>
</evidence>
<accession>A0A6A7G353</accession>
<reference evidence="10" key="1">
    <citation type="submission" date="2017-11" db="EMBL/GenBank/DDBJ databases">
        <title>The sensing device of the deep-sea amphipod.</title>
        <authorList>
            <person name="Kobayashi H."/>
            <person name="Nagahama T."/>
            <person name="Arai W."/>
            <person name="Sasagawa Y."/>
            <person name="Umeda M."/>
            <person name="Hayashi T."/>
            <person name="Nikaido I."/>
            <person name="Watanabe H."/>
            <person name="Oguri K."/>
            <person name="Kitazato H."/>
            <person name="Fujioka K."/>
            <person name="Kido Y."/>
            <person name="Takami H."/>
        </authorList>
    </citation>
    <scope>NUCLEOTIDE SEQUENCE</scope>
    <source>
        <tissue evidence="10">Whole body</tissue>
    </source>
</reference>
<proteinExistence type="evidence at transcript level"/>
<feature type="active site" description="Glycyl thioester intermediate" evidence="6">
    <location>
        <position position="111"/>
    </location>
</feature>
<dbReference type="InterPro" id="IPR050113">
    <property type="entry name" value="Ub_conjugating_enzyme"/>
</dbReference>
<protein>
    <submittedName>
        <fullName evidence="10">NEDD8-conjugating enzyme Ubc12</fullName>
    </submittedName>
</protein>
<keyword evidence="4 7" id="KW-0833">Ubl conjugation pathway</keyword>
<evidence type="ECO:0000259" key="9">
    <source>
        <dbReference type="PROSITE" id="PS50127"/>
    </source>
</evidence>
<dbReference type="InterPro" id="IPR023313">
    <property type="entry name" value="UBQ-conjugating_AS"/>
</dbReference>
<dbReference type="GO" id="GO:0019788">
    <property type="term" value="F:NEDD8 transferase activity"/>
    <property type="evidence" value="ECO:0007669"/>
    <property type="project" value="UniProtKB-ARBA"/>
</dbReference>
<name>A0A6A7G353_9CRUS</name>
<dbReference type="InterPro" id="IPR016135">
    <property type="entry name" value="UBQ-conjugating_enzyme/RWD"/>
</dbReference>
<feature type="region of interest" description="Disordered" evidence="8">
    <location>
        <begin position="1"/>
        <end position="23"/>
    </location>
</feature>
<dbReference type="CDD" id="cd23794">
    <property type="entry name" value="UBCc_UBE2F_UBE2M"/>
    <property type="match status" value="1"/>
</dbReference>
<feature type="domain" description="UBC core" evidence="9">
    <location>
        <begin position="29"/>
        <end position="173"/>
    </location>
</feature>
<evidence type="ECO:0000313" key="10">
    <source>
        <dbReference type="EMBL" id="LAC25306.1"/>
    </source>
</evidence>
<evidence type="ECO:0000256" key="8">
    <source>
        <dbReference type="SAM" id="MobiDB-lite"/>
    </source>
</evidence>
<sequence length="187" mass="21386">MLGLYKMGKGSRGKDADDSKSGGAVKRTMGAIRVQLDITELDLPGNVRLEIPDPNNLLKFNLILIPDSGYWATAEFCFKFNVPDNYPYKPPKVQCREKIYHPNIDLTGNICLNLLREDWRPILTIQQILHGLIFLMLEPNPNDPLNQEAAEVYRNNEPRFRQNVRSSLRGGVVNGERFTRNIDHRIP</sequence>
<dbReference type="SUPFAM" id="SSF54495">
    <property type="entry name" value="UBC-like"/>
    <property type="match status" value="1"/>
</dbReference>
<organism evidence="10">
    <name type="scientific">Hirondellea gigas</name>
    <dbReference type="NCBI Taxonomy" id="1518452"/>
    <lineage>
        <taxon>Eukaryota</taxon>
        <taxon>Metazoa</taxon>
        <taxon>Ecdysozoa</taxon>
        <taxon>Arthropoda</taxon>
        <taxon>Crustacea</taxon>
        <taxon>Multicrustacea</taxon>
        <taxon>Malacostraca</taxon>
        <taxon>Eumalacostraca</taxon>
        <taxon>Peracarida</taxon>
        <taxon>Amphipoda</taxon>
        <taxon>Amphilochidea</taxon>
        <taxon>Lysianassida</taxon>
        <taxon>Lysianassidira</taxon>
        <taxon>Lysianassoidea</taxon>
        <taxon>Lysianassidae</taxon>
        <taxon>Hirondellea</taxon>
    </lineage>
</organism>
<evidence type="ECO:0000256" key="2">
    <source>
        <dbReference type="ARBA" id="ARBA00022679"/>
    </source>
</evidence>
<evidence type="ECO:0000256" key="3">
    <source>
        <dbReference type="ARBA" id="ARBA00022741"/>
    </source>
</evidence>
<evidence type="ECO:0000256" key="4">
    <source>
        <dbReference type="ARBA" id="ARBA00022786"/>
    </source>
</evidence>
<evidence type="ECO:0000256" key="1">
    <source>
        <dbReference type="ARBA" id="ARBA00005032"/>
    </source>
</evidence>